<comment type="caution">
    <text evidence="3">The sequence shown here is derived from an EMBL/GenBank/DDBJ whole genome shotgun (WGS) entry which is preliminary data.</text>
</comment>
<feature type="compositionally biased region" description="Basic and acidic residues" evidence="1">
    <location>
        <begin position="189"/>
        <end position="198"/>
    </location>
</feature>
<protein>
    <recommendedName>
        <fullName evidence="2">eCIS core domain-containing protein</fullName>
    </recommendedName>
</protein>
<accession>A0AA37IHR1</accession>
<dbReference type="Pfam" id="PF13699">
    <property type="entry name" value="eCIS_core"/>
    <property type="match status" value="1"/>
</dbReference>
<gene>
    <name evidence="3" type="ORF">CBA19CS42_30455</name>
</gene>
<dbReference type="InterPro" id="IPR025295">
    <property type="entry name" value="eCIS_core_dom"/>
</dbReference>
<evidence type="ECO:0000313" key="3">
    <source>
        <dbReference type="EMBL" id="GJH28929.1"/>
    </source>
</evidence>
<feature type="region of interest" description="Disordered" evidence="1">
    <location>
        <begin position="169"/>
        <end position="198"/>
    </location>
</feature>
<feature type="domain" description="eCIS core" evidence="2">
    <location>
        <begin position="71"/>
        <end position="147"/>
    </location>
</feature>
<organism evidence="3 4">
    <name type="scientific">Caballeronia novacaledonica</name>
    <dbReference type="NCBI Taxonomy" id="1544861"/>
    <lineage>
        <taxon>Bacteria</taxon>
        <taxon>Pseudomonadati</taxon>
        <taxon>Pseudomonadota</taxon>
        <taxon>Betaproteobacteria</taxon>
        <taxon>Burkholderiales</taxon>
        <taxon>Burkholderiaceae</taxon>
        <taxon>Caballeronia</taxon>
    </lineage>
</organism>
<proteinExistence type="predicted"/>
<dbReference type="Proteomes" id="UP001055111">
    <property type="component" value="Unassembled WGS sequence"/>
</dbReference>
<reference evidence="3" key="1">
    <citation type="submission" date="2022-09" db="EMBL/GenBank/DDBJ databases">
        <title>Isolation and characterization of 3-chlorobenzoate degrading bacteria from soils in Shizuoka.</title>
        <authorList>
            <person name="Ifat A."/>
            <person name="Ogawa N."/>
            <person name="Kimbara K."/>
            <person name="Moriuchi R."/>
            <person name="Dohra H."/>
            <person name="Shintani M."/>
        </authorList>
    </citation>
    <scope>NUCLEOTIDE SEQUENCE</scope>
    <source>
        <strain evidence="3">19CS4-2</strain>
    </source>
</reference>
<sequence>MRSRAQDFEVATKYAHARHEIASPGTSAVQLQRLLGNGAMEKLFEVPNAGAAGNIQSTVLQRAVKSVAQRLHPGVRAHMEARFKQDFGDVQVHVGSDAAIAAEALNAKAYTVGEHIVFGRGHYAPESAAGRELLAHELAHVIQQRRGGAAPSAQADSLVEAGADQAATAATQGSGSVQVTGASGVGVARQEDGSAKRKVEPKTLNVEQIVRIFQQSRSLGDFKIRLGLGPVTDAYLKEYLIAKGFSDLPSESQQVQEPYQGPSIGPLDQPYDRRHRFVKVPVDDPLQFELKEVYATPEEAEEIQAEIDRSEFLDRAFAALAAAASAGGNARPETPESAPTYEPQPGAYKPAPLPYGGLVPLKAGAVSAMRGFQNETEVAHISGGRLARNPANFNEDAPLRFLRKNGQGGAVRADLYGPNGELIVVGGPAKGGDLGLLTSRLKDLKLAAEERGVKAQSYFTNDTGADVISKAQDILGTDNVKVFKRPTYKVPPVDMP</sequence>
<dbReference type="RefSeq" id="WP_238215951.1">
    <property type="nucleotide sequence ID" value="NZ_BPUS01000018.1"/>
</dbReference>
<evidence type="ECO:0000256" key="1">
    <source>
        <dbReference type="SAM" id="MobiDB-lite"/>
    </source>
</evidence>
<name>A0AA37IHR1_9BURK</name>
<dbReference type="AlphaFoldDB" id="A0AA37IHR1"/>
<evidence type="ECO:0000313" key="4">
    <source>
        <dbReference type="Proteomes" id="UP001055111"/>
    </source>
</evidence>
<evidence type="ECO:0000259" key="2">
    <source>
        <dbReference type="Pfam" id="PF13699"/>
    </source>
</evidence>
<dbReference type="EMBL" id="BPUS01000018">
    <property type="protein sequence ID" value="GJH28929.1"/>
    <property type="molecule type" value="Genomic_DNA"/>
</dbReference>
<feature type="region of interest" description="Disordered" evidence="1">
    <location>
        <begin position="325"/>
        <end position="349"/>
    </location>
</feature>